<dbReference type="PROSITE" id="PS50110">
    <property type="entry name" value="RESPONSE_REGULATORY"/>
    <property type="match status" value="1"/>
</dbReference>
<dbReference type="InterPro" id="IPR007492">
    <property type="entry name" value="LytTR_DNA-bd_dom"/>
</dbReference>
<feature type="modified residue" description="4-aspartylphosphate" evidence="1">
    <location>
        <position position="54"/>
    </location>
</feature>
<evidence type="ECO:0000259" key="2">
    <source>
        <dbReference type="PROSITE" id="PS50110"/>
    </source>
</evidence>
<evidence type="ECO:0000259" key="3">
    <source>
        <dbReference type="PROSITE" id="PS50930"/>
    </source>
</evidence>
<gene>
    <name evidence="4" type="ORF">ACFSUS_08530</name>
</gene>
<dbReference type="InterPro" id="IPR001789">
    <property type="entry name" value="Sig_transdc_resp-reg_receiver"/>
</dbReference>
<dbReference type="RefSeq" id="WP_381521552.1">
    <property type="nucleotide sequence ID" value="NZ_JBHULN010000004.1"/>
</dbReference>
<dbReference type="EMBL" id="JBHULN010000004">
    <property type="protein sequence ID" value="MFD2570674.1"/>
    <property type="molecule type" value="Genomic_DNA"/>
</dbReference>
<dbReference type="InterPro" id="IPR011006">
    <property type="entry name" value="CheY-like_superfamily"/>
</dbReference>
<name>A0ABW5M2Z1_9BACT</name>
<dbReference type="SMART" id="SM00448">
    <property type="entry name" value="REC"/>
    <property type="match status" value="1"/>
</dbReference>
<feature type="domain" description="Response regulatory" evidence="2">
    <location>
        <begin position="3"/>
        <end position="114"/>
    </location>
</feature>
<dbReference type="Pfam" id="PF04397">
    <property type="entry name" value="LytTR"/>
    <property type="match status" value="1"/>
</dbReference>
<proteinExistence type="predicted"/>
<keyword evidence="1" id="KW-0597">Phosphoprotein</keyword>
<dbReference type="PANTHER" id="PTHR37299">
    <property type="entry name" value="TRANSCRIPTIONAL REGULATOR-RELATED"/>
    <property type="match status" value="1"/>
</dbReference>
<dbReference type="Gene3D" id="3.40.50.2300">
    <property type="match status" value="1"/>
</dbReference>
<feature type="domain" description="HTH LytTR-type" evidence="3">
    <location>
        <begin position="148"/>
        <end position="238"/>
    </location>
</feature>
<dbReference type="PANTHER" id="PTHR37299:SF1">
    <property type="entry name" value="STAGE 0 SPORULATION PROTEIN A HOMOLOG"/>
    <property type="match status" value="1"/>
</dbReference>
<dbReference type="Pfam" id="PF00072">
    <property type="entry name" value="Response_reg"/>
    <property type="match status" value="1"/>
</dbReference>
<dbReference type="SMART" id="SM00850">
    <property type="entry name" value="LytTR"/>
    <property type="match status" value="1"/>
</dbReference>
<dbReference type="SUPFAM" id="SSF52172">
    <property type="entry name" value="CheY-like"/>
    <property type="match status" value="1"/>
</dbReference>
<evidence type="ECO:0000313" key="4">
    <source>
        <dbReference type="EMBL" id="MFD2570674.1"/>
    </source>
</evidence>
<keyword evidence="5" id="KW-1185">Reference proteome</keyword>
<dbReference type="InterPro" id="IPR046947">
    <property type="entry name" value="LytR-like"/>
</dbReference>
<protein>
    <submittedName>
        <fullName evidence="4">LytR/AlgR family response regulator transcription factor</fullName>
    </submittedName>
</protein>
<dbReference type="Gene3D" id="2.40.50.1020">
    <property type="entry name" value="LytTr DNA-binding domain"/>
    <property type="match status" value="1"/>
</dbReference>
<evidence type="ECO:0000313" key="5">
    <source>
        <dbReference type="Proteomes" id="UP001597469"/>
    </source>
</evidence>
<evidence type="ECO:0000256" key="1">
    <source>
        <dbReference type="PROSITE-ProRule" id="PRU00169"/>
    </source>
</evidence>
<comment type="caution">
    <text evidence="4">The sequence shown here is derived from an EMBL/GenBank/DDBJ whole genome shotgun (WGS) entry which is preliminary data.</text>
</comment>
<organism evidence="4 5">
    <name type="scientific">Spirosoma soli</name>
    <dbReference type="NCBI Taxonomy" id="1770529"/>
    <lineage>
        <taxon>Bacteria</taxon>
        <taxon>Pseudomonadati</taxon>
        <taxon>Bacteroidota</taxon>
        <taxon>Cytophagia</taxon>
        <taxon>Cytophagales</taxon>
        <taxon>Cytophagaceae</taxon>
        <taxon>Spirosoma</taxon>
    </lineage>
</organism>
<accession>A0ABW5M2Z1</accession>
<sequence length="245" mass="28129">MLTCYILDDERAAVEVLKRYVSDTPELILGGFSTHVLEAAQSLKERPVDLLFLDIEMPKLSGPQFMELYAQQTGVIFTTAYSDYALEGYERGVIDYLMKPITYSRFLKAVEKAQKQLSVIQVEPIPVSTPSNDDFIFVKTEHKGKFRKINLNDIVYVEGLKNYVSINTKQREQIVIYIGITELEAKLPSNRFVRVHRSYIIALDAVLSIDGNEIYLKDAPRIPTAGSYKDDLFRRLEHHFVQSKR</sequence>
<dbReference type="PROSITE" id="PS50930">
    <property type="entry name" value="HTH_LYTTR"/>
    <property type="match status" value="1"/>
</dbReference>
<dbReference type="Proteomes" id="UP001597469">
    <property type="component" value="Unassembled WGS sequence"/>
</dbReference>
<reference evidence="5" key="1">
    <citation type="journal article" date="2019" name="Int. J. Syst. Evol. Microbiol.">
        <title>The Global Catalogue of Microorganisms (GCM) 10K type strain sequencing project: providing services to taxonomists for standard genome sequencing and annotation.</title>
        <authorList>
            <consortium name="The Broad Institute Genomics Platform"/>
            <consortium name="The Broad Institute Genome Sequencing Center for Infectious Disease"/>
            <person name="Wu L."/>
            <person name="Ma J."/>
        </authorList>
    </citation>
    <scope>NUCLEOTIDE SEQUENCE [LARGE SCALE GENOMIC DNA]</scope>
    <source>
        <strain evidence="5">KCTC 42805</strain>
    </source>
</reference>